<dbReference type="EMBL" id="JACSPP010000014">
    <property type="protein sequence ID" value="MBD8040076.1"/>
    <property type="molecule type" value="Genomic_DNA"/>
</dbReference>
<comment type="caution">
    <text evidence="10">The sequence shown here is derived from an EMBL/GenBank/DDBJ whole genome shotgun (WGS) entry which is preliminary data.</text>
</comment>
<dbReference type="Gene3D" id="2.40.170.20">
    <property type="entry name" value="TonB-dependent receptor, beta-barrel domain"/>
    <property type="match status" value="1"/>
</dbReference>
<evidence type="ECO:0000313" key="10">
    <source>
        <dbReference type="EMBL" id="MBD8040076.1"/>
    </source>
</evidence>
<proteinExistence type="inferred from homology"/>
<evidence type="ECO:0000256" key="8">
    <source>
        <dbReference type="SAM" id="SignalP"/>
    </source>
</evidence>
<feature type="domain" description="TonB-dependent receptor plug" evidence="9">
    <location>
        <begin position="140"/>
        <end position="245"/>
    </location>
</feature>
<dbReference type="SUPFAM" id="SSF56935">
    <property type="entry name" value="Porins"/>
    <property type="match status" value="1"/>
</dbReference>
<comment type="similarity">
    <text evidence="7">Belongs to the TonB-dependent receptor family.</text>
</comment>
<evidence type="ECO:0000256" key="5">
    <source>
        <dbReference type="ARBA" id="ARBA00023136"/>
    </source>
</evidence>
<protein>
    <submittedName>
        <fullName evidence="10">TonB-dependent receptor</fullName>
    </submittedName>
</protein>
<comment type="subcellular location">
    <subcellularLocation>
        <location evidence="1 7">Cell outer membrane</location>
        <topology evidence="1 7">Multi-pass membrane protein</topology>
    </subcellularLocation>
</comment>
<keyword evidence="10" id="KW-0675">Receptor</keyword>
<evidence type="ECO:0000313" key="11">
    <source>
        <dbReference type="Proteomes" id="UP000620874"/>
    </source>
</evidence>
<dbReference type="InterPro" id="IPR008969">
    <property type="entry name" value="CarboxyPept-like_regulatory"/>
</dbReference>
<feature type="signal peptide" evidence="8">
    <location>
        <begin position="1"/>
        <end position="28"/>
    </location>
</feature>
<sequence>MRINLNQKFWIAVICFPVVLSHAPVTLASSLDALDYRITDLNNVGANVIKGVVIDSNGLPIIGANVVEKGTTNGVITDLGGNFELQVSLGSVLQISYIGYISQEIKISQDMNREKLKVVLEEDSKALDEIVVVGYGVMKKSDLTGAVSSVDSEKLNTMPASNAIEALQGKIAGVEIGAATEPGVSPNILIRGNRSINASNTPLYVVDGIPRDEINDIPVSDIESIEVLKDAASTAIYGSRGANGVIMVSTKKGKVAQKTEVSFGMHIGVNQAKMPKMISGDDYVQYRRDVARITQNGGWEEGYPSDDIVFALDGENALDIIKNRRYADWQDLIYRDGINQEYNLNVSSGTEKTQFAVSLGYRKEEGYYKTNDYDRINGKVSIDHKLNKYISFGLNSRITNTTNSGATKVGGINLVYVDPIAQPFDEDGNLVYKVGQNNTWNLLANYYEPYKNSTNTFRSFNIGYIDINILKGLKLRSNVGIDIANTGYERFYGKNSFDGNGQKNYGERKHTLEKNFTWDNILTYLFEKNKHSLNATLVSSMQKSVTSYEDASGESIPIEDLLDWNLQAATENIKIASGYEKWSLLSFLCRFQYGFDSRYLFNFAFRADGSSVLADGNKWGYFPTVSTAWVISREKFFKIRWINNLKVRASYGIVGNSAIDPYQTFSGTSQTTYNFGDVYYYGYKLGSIANKDLGWEYSSNYNIGIDFGILNNRISGSVEYYVTNTRDLLLKRNIPMINGSAEIWQNIGKTRNRGVEVAINSVNIDMKNFRWETDFNFYKNKEEITSLIEKEDMVGSNLFIGHPVNVIYDYEKIGIWQANEKEEALIYNANVGDLKFKDQNPEDGKAIDADHDKIILGQKTPKWSMFMRNSFNFYNFNLSFAIEGKFGHMLESEALGKNIFLNGTRYIPQAVYGNYWTPDNPTNEYPSIRLEGPIDNIEVMGYRKASYLNLQEITLGYTFDKLSFMRNFNIYVNVKNPFYLWRADKDIDPQAPNYDISAYRTYVVGFNINF</sequence>
<keyword evidence="6 7" id="KW-0998">Cell outer membrane</keyword>
<evidence type="ECO:0000259" key="9">
    <source>
        <dbReference type="Pfam" id="PF07715"/>
    </source>
</evidence>
<evidence type="ECO:0000256" key="6">
    <source>
        <dbReference type="ARBA" id="ARBA00023237"/>
    </source>
</evidence>
<evidence type="ECO:0000256" key="4">
    <source>
        <dbReference type="ARBA" id="ARBA00022692"/>
    </source>
</evidence>
<dbReference type="InterPro" id="IPR037066">
    <property type="entry name" value="Plug_dom_sf"/>
</dbReference>
<dbReference type="Gene3D" id="2.60.40.1120">
    <property type="entry name" value="Carboxypeptidase-like, regulatory domain"/>
    <property type="match status" value="1"/>
</dbReference>
<reference evidence="10 11" key="1">
    <citation type="submission" date="2020-08" db="EMBL/GenBank/DDBJ databases">
        <title>A Genomic Blueprint of the Chicken Gut Microbiome.</title>
        <authorList>
            <person name="Gilroy R."/>
            <person name="Ravi A."/>
            <person name="Getino M."/>
            <person name="Pursley I."/>
            <person name="Horton D.L."/>
            <person name="Alikhan N.-F."/>
            <person name="Baker D."/>
            <person name="Gharbi K."/>
            <person name="Hall N."/>
            <person name="Watson M."/>
            <person name="Adriaenssens E.M."/>
            <person name="Foster-Nyarko E."/>
            <person name="Jarju S."/>
            <person name="Secka A."/>
            <person name="Antonio M."/>
            <person name="Oren A."/>
            <person name="Chaudhuri R."/>
            <person name="La Ragione R.M."/>
            <person name="Hildebrand F."/>
            <person name="Pallen M.J."/>
        </authorList>
    </citation>
    <scope>NUCLEOTIDE SEQUENCE [LARGE SCALE GENOMIC DNA]</scope>
    <source>
        <strain evidence="10 11">Sa1CVN1</strain>
    </source>
</reference>
<keyword evidence="5 7" id="KW-0472">Membrane</keyword>
<keyword evidence="3 7" id="KW-1134">Transmembrane beta strand</keyword>
<dbReference type="NCBIfam" id="TIGR04057">
    <property type="entry name" value="SusC_RagA_signa"/>
    <property type="match status" value="1"/>
</dbReference>
<keyword evidence="11" id="KW-1185">Reference proteome</keyword>
<dbReference type="NCBIfam" id="TIGR04056">
    <property type="entry name" value="OMP_RagA_SusC"/>
    <property type="match status" value="1"/>
</dbReference>
<dbReference type="InterPro" id="IPR023997">
    <property type="entry name" value="TonB-dep_OMP_SusC/RagA_CS"/>
</dbReference>
<keyword evidence="2 7" id="KW-0813">Transport</keyword>
<evidence type="ECO:0000256" key="7">
    <source>
        <dbReference type="PROSITE-ProRule" id="PRU01360"/>
    </source>
</evidence>
<dbReference type="InterPro" id="IPR023996">
    <property type="entry name" value="TonB-dep_OMP_SusC/RagA"/>
</dbReference>
<evidence type="ECO:0000256" key="1">
    <source>
        <dbReference type="ARBA" id="ARBA00004571"/>
    </source>
</evidence>
<dbReference type="InterPro" id="IPR036942">
    <property type="entry name" value="Beta-barrel_TonB_sf"/>
</dbReference>
<feature type="chain" id="PRO_5046702191" evidence="8">
    <location>
        <begin position="29"/>
        <end position="1010"/>
    </location>
</feature>
<keyword evidence="4 7" id="KW-0812">Transmembrane</keyword>
<keyword evidence="8" id="KW-0732">Signal</keyword>
<organism evidence="10 11">
    <name type="scientific">Phocaeicola intestinalis</name>
    <dbReference type="NCBI Taxonomy" id="2762212"/>
    <lineage>
        <taxon>Bacteria</taxon>
        <taxon>Pseudomonadati</taxon>
        <taxon>Bacteroidota</taxon>
        <taxon>Bacteroidia</taxon>
        <taxon>Bacteroidales</taxon>
        <taxon>Bacteroidaceae</taxon>
        <taxon>Phocaeicola</taxon>
    </lineage>
</organism>
<dbReference type="SUPFAM" id="SSF49464">
    <property type="entry name" value="Carboxypeptidase regulatory domain-like"/>
    <property type="match status" value="1"/>
</dbReference>
<dbReference type="InterPro" id="IPR012910">
    <property type="entry name" value="Plug_dom"/>
</dbReference>
<evidence type="ECO:0000256" key="2">
    <source>
        <dbReference type="ARBA" id="ARBA00022448"/>
    </source>
</evidence>
<dbReference type="Pfam" id="PF07715">
    <property type="entry name" value="Plug"/>
    <property type="match status" value="1"/>
</dbReference>
<dbReference type="PROSITE" id="PS52016">
    <property type="entry name" value="TONB_DEPENDENT_REC_3"/>
    <property type="match status" value="1"/>
</dbReference>
<dbReference type="Pfam" id="PF13715">
    <property type="entry name" value="CarbopepD_reg_2"/>
    <property type="match status" value="1"/>
</dbReference>
<dbReference type="Gene3D" id="2.170.130.10">
    <property type="entry name" value="TonB-dependent receptor, plug domain"/>
    <property type="match status" value="1"/>
</dbReference>
<dbReference type="InterPro" id="IPR039426">
    <property type="entry name" value="TonB-dep_rcpt-like"/>
</dbReference>
<dbReference type="RefSeq" id="WP_191763491.1">
    <property type="nucleotide sequence ID" value="NZ_JACSPP010000014.1"/>
</dbReference>
<dbReference type="Proteomes" id="UP000620874">
    <property type="component" value="Unassembled WGS sequence"/>
</dbReference>
<gene>
    <name evidence="10" type="ORF">H9625_06380</name>
</gene>
<evidence type="ECO:0000256" key="3">
    <source>
        <dbReference type="ARBA" id="ARBA00022452"/>
    </source>
</evidence>
<name>A0ABR8Y7H8_9BACT</name>
<accession>A0ABR8Y7H8</accession>